<dbReference type="Pfam" id="PF00012">
    <property type="entry name" value="HSP70"/>
    <property type="match status" value="1"/>
</dbReference>
<dbReference type="SMR" id="G5A5C8"/>
<evidence type="ECO:0000256" key="1">
    <source>
        <dbReference type="ARBA" id="ARBA00022741"/>
    </source>
</evidence>
<reference evidence="3 4" key="1">
    <citation type="journal article" date="2006" name="Science">
        <title>Phytophthora genome sequences uncover evolutionary origins and mechanisms of pathogenesis.</title>
        <authorList>
            <person name="Tyler B.M."/>
            <person name="Tripathy S."/>
            <person name="Zhang X."/>
            <person name="Dehal P."/>
            <person name="Jiang R.H."/>
            <person name="Aerts A."/>
            <person name="Arredondo F.D."/>
            <person name="Baxter L."/>
            <person name="Bensasson D."/>
            <person name="Beynon J.L."/>
            <person name="Chapman J."/>
            <person name="Damasceno C.M."/>
            <person name="Dorrance A.E."/>
            <person name="Dou D."/>
            <person name="Dickerman A.W."/>
            <person name="Dubchak I.L."/>
            <person name="Garbelotto M."/>
            <person name="Gijzen M."/>
            <person name="Gordon S.G."/>
            <person name="Govers F."/>
            <person name="Grunwald N.J."/>
            <person name="Huang W."/>
            <person name="Ivors K.L."/>
            <person name="Jones R.W."/>
            <person name="Kamoun S."/>
            <person name="Krampis K."/>
            <person name="Lamour K.H."/>
            <person name="Lee M.K."/>
            <person name="McDonald W.H."/>
            <person name="Medina M."/>
            <person name="Meijer H.J."/>
            <person name="Nordberg E.K."/>
            <person name="Maclean D.J."/>
            <person name="Ospina-Giraldo M.D."/>
            <person name="Morris P.F."/>
            <person name="Phuntumart V."/>
            <person name="Putnam N.H."/>
            <person name="Rash S."/>
            <person name="Rose J.K."/>
            <person name="Sakihama Y."/>
            <person name="Salamov A.A."/>
            <person name="Savidor A."/>
            <person name="Scheuring C.F."/>
            <person name="Smith B.M."/>
            <person name="Sobral B.W."/>
            <person name="Terry A."/>
            <person name="Torto-Alalibo T.A."/>
            <person name="Win J."/>
            <person name="Xu Z."/>
            <person name="Zhang H."/>
            <person name="Grigoriev I.V."/>
            <person name="Rokhsar D.S."/>
            <person name="Boore J.L."/>
        </authorList>
    </citation>
    <scope>NUCLEOTIDE SEQUENCE [LARGE SCALE GENOMIC DNA]</scope>
    <source>
        <strain evidence="3 4">P6497</strain>
    </source>
</reference>
<dbReference type="STRING" id="1094619.G5A5C8"/>
<dbReference type="PRINTS" id="PR00301">
    <property type="entry name" value="HEATSHOCK70"/>
</dbReference>
<dbReference type="EMBL" id="JH159160">
    <property type="protein sequence ID" value="EGZ09312.1"/>
    <property type="molecule type" value="Genomic_DNA"/>
</dbReference>
<name>G5A5C8_PHYSP</name>
<dbReference type="InterPro" id="IPR043129">
    <property type="entry name" value="ATPase_NBD"/>
</dbReference>
<protein>
    <recommendedName>
        <fullName evidence="5">Heat shock protein 70</fullName>
    </recommendedName>
</protein>
<evidence type="ECO:0000313" key="4">
    <source>
        <dbReference type="Proteomes" id="UP000002640"/>
    </source>
</evidence>
<gene>
    <name evidence="3" type="ORF">PHYSODRAFT_525236</name>
</gene>
<sequence>MANKTTGGPSIGIDIGTAYSRVAIWHKDRAEILPNRFGNRLTSSYVAFTDSKVLVGDAAADQRLQNAENTVFGITRLLGRKFSDPEVQERIKHWPFKVIRGPHDTPPPPPHVMVQFRGQTKIFHPVQILSLLLSEMRGIVETYTGKEATTAVVTVPAHFNYSQRQAVKDAGAIAEIQVMRMISRSTAASISYGINKKGSERRVLVVDLGASTLDVSVVEIEDGNFEVCVVLRGMSTWVAMTLTVAW</sequence>
<dbReference type="GO" id="GO:0005524">
    <property type="term" value="F:ATP binding"/>
    <property type="evidence" value="ECO:0007669"/>
    <property type="project" value="UniProtKB-KW"/>
</dbReference>
<organism evidence="3 4">
    <name type="scientific">Phytophthora sojae (strain P6497)</name>
    <name type="common">Soybean stem and root rot agent</name>
    <name type="synonym">Phytophthora megasperma f. sp. glycines</name>
    <dbReference type="NCBI Taxonomy" id="1094619"/>
    <lineage>
        <taxon>Eukaryota</taxon>
        <taxon>Sar</taxon>
        <taxon>Stramenopiles</taxon>
        <taxon>Oomycota</taxon>
        <taxon>Peronosporomycetes</taxon>
        <taxon>Peronosporales</taxon>
        <taxon>Peronosporaceae</taxon>
        <taxon>Phytophthora</taxon>
    </lineage>
</organism>
<dbReference type="AlphaFoldDB" id="G5A5C8"/>
<keyword evidence="1" id="KW-0547">Nucleotide-binding</keyword>
<dbReference type="InterPro" id="IPR013126">
    <property type="entry name" value="Hsp_70_fam"/>
</dbReference>
<accession>G5A5C8</accession>
<dbReference type="RefSeq" id="XP_009535945.1">
    <property type="nucleotide sequence ID" value="XM_009537650.1"/>
</dbReference>
<evidence type="ECO:0000256" key="2">
    <source>
        <dbReference type="ARBA" id="ARBA00022840"/>
    </source>
</evidence>
<keyword evidence="2" id="KW-0067">ATP-binding</keyword>
<keyword evidence="4" id="KW-1185">Reference proteome</keyword>
<evidence type="ECO:0000313" key="3">
    <source>
        <dbReference type="EMBL" id="EGZ09312.1"/>
    </source>
</evidence>
<dbReference type="Gene3D" id="3.30.420.40">
    <property type="match status" value="2"/>
</dbReference>
<dbReference type="InParanoid" id="G5A5C8"/>
<dbReference type="Gene3D" id="3.30.30.30">
    <property type="match status" value="1"/>
</dbReference>
<dbReference type="PANTHER" id="PTHR19375">
    <property type="entry name" value="HEAT SHOCK PROTEIN 70KDA"/>
    <property type="match status" value="1"/>
</dbReference>
<dbReference type="GeneID" id="20660853"/>
<dbReference type="KEGG" id="psoj:PHYSODRAFT_525236"/>
<proteinExistence type="predicted"/>
<dbReference type="Proteomes" id="UP000002640">
    <property type="component" value="Unassembled WGS sequence"/>
</dbReference>
<dbReference type="GO" id="GO:0140662">
    <property type="term" value="F:ATP-dependent protein folding chaperone"/>
    <property type="evidence" value="ECO:0007669"/>
    <property type="project" value="InterPro"/>
</dbReference>
<dbReference type="OMA" id="KEDCFYA"/>
<dbReference type="FunFam" id="3.30.30.30:FF:000001">
    <property type="entry name" value="heat shock 70 kDa protein-like"/>
    <property type="match status" value="1"/>
</dbReference>
<evidence type="ECO:0008006" key="5">
    <source>
        <dbReference type="Google" id="ProtNLM"/>
    </source>
</evidence>
<dbReference type="SUPFAM" id="SSF53067">
    <property type="entry name" value="Actin-like ATPase domain"/>
    <property type="match status" value="2"/>
</dbReference>